<dbReference type="EMBL" id="JAMYRI010000009">
    <property type="protein sequence ID" value="MER9285623.1"/>
    <property type="molecule type" value="Genomic_DNA"/>
</dbReference>
<accession>A0ACC6T120</accession>
<name>A0ACC6T120_9HYPH</name>
<sequence length="229" mass="25126">MIDFPVVDSEVAAIAPSFRAISILVDANRATKGKIDSSVLRSACDFVSLGGPVWANAHMASWAEAYSRFGAKPNRTSCSAQALRKRVEKDGHIPSINPVVDLYNAVSLRFAIPVGGENFDAYVGKPRLSVADGTEPFDTVINGEAIVEHPAKGEVIWRDDLGVTCRRWNWRQGTRTRLDRIGGRMWFILESLETMPEEELDEAGNMLVGGLRQLAPGCEIYKHRVAAGQ</sequence>
<protein>
    <submittedName>
        <fullName evidence="1">B3/4 domain-containing protein</fullName>
    </submittedName>
</protein>
<evidence type="ECO:0000313" key="1">
    <source>
        <dbReference type="EMBL" id="MER9285623.1"/>
    </source>
</evidence>
<comment type="caution">
    <text evidence="1">The sequence shown here is derived from an EMBL/GenBank/DDBJ whole genome shotgun (WGS) entry which is preliminary data.</text>
</comment>
<dbReference type="Proteomes" id="UP001480082">
    <property type="component" value="Unassembled WGS sequence"/>
</dbReference>
<reference evidence="1 2" key="1">
    <citation type="journal article" date="2024" name="Proc. Natl. Acad. Sci. U.S.A.">
        <title>The evolutionary genomics of adaptation to stress in wild rhizobium bacteria.</title>
        <authorList>
            <person name="Kehlet-Delgado H."/>
            <person name="Montoya A.P."/>
            <person name="Jensen K.T."/>
            <person name="Wendlandt C.E."/>
            <person name="Dexheimer C."/>
            <person name="Roberts M."/>
            <person name="Torres Martinez L."/>
            <person name="Friesen M.L."/>
            <person name="Griffitts J.S."/>
            <person name="Porter S.S."/>
        </authorList>
    </citation>
    <scope>NUCLEOTIDE SEQUENCE [LARGE SCALE GENOMIC DNA]</scope>
    <source>
        <strain evidence="1 2">M0468</strain>
    </source>
</reference>
<organism evidence="1 2">
    <name type="scientific">Mesorhizobium australicum</name>
    <dbReference type="NCBI Taxonomy" id="536018"/>
    <lineage>
        <taxon>Bacteria</taxon>
        <taxon>Pseudomonadati</taxon>
        <taxon>Pseudomonadota</taxon>
        <taxon>Alphaproteobacteria</taxon>
        <taxon>Hyphomicrobiales</taxon>
        <taxon>Phyllobacteriaceae</taxon>
        <taxon>Mesorhizobium</taxon>
    </lineage>
</organism>
<proteinExistence type="predicted"/>
<gene>
    <name evidence="1" type="ORF">NKI81_16870</name>
</gene>
<evidence type="ECO:0000313" key="2">
    <source>
        <dbReference type="Proteomes" id="UP001480082"/>
    </source>
</evidence>
<keyword evidence="2" id="KW-1185">Reference proteome</keyword>